<feature type="transmembrane region" description="Helical" evidence="2">
    <location>
        <begin position="158"/>
        <end position="176"/>
    </location>
</feature>
<dbReference type="GO" id="GO:0006508">
    <property type="term" value="P:proteolysis"/>
    <property type="evidence" value="ECO:0007669"/>
    <property type="project" value="UniProtKB-KW"/>
</dbReference>
<comment type="caution">
    <text evidence="4">The sequence shown here is derived from an EMBL/GenBank/DDBJ whole genome shotgun (WGS) entry which is preliminary data.</text>
</comment>
<accession>E3CFQ6</accession>
<dbReference type="EMBL" id="AEKM01000016">
    <property type="protein sequence ID" value="EFQ54273.1"/>
    <property type="molecule type" value="Genomic_DNA"/>
</dbReference>
<dbReference type="Pfam" id="PF02517">
    <property type="entry name" value="Rce1-like"/>
    <property type="match status" value="1"/>
</dbReference>
<dbReference type="GO" id="GO:0004175">
    <property type="term" value="F:endopeptidase activity"/>
    <property type="evidence" value="ECO:0007669"/>
    <property type="project" value="UniProtKB-ARBA"/>
</dbReference>
<feature type="domain" description="CAAX prenyl protease 2/Lysostaphin resistance protein A-like" evidence="3">
    <location>
        <begin position="126"/>
        <end position="217"/>
    </location>
</feature>
<reference evidence="4 5" key="1">
    <citation type="submission" date="2010-10" db="EMBL/GenBank/DDBJ databases">
        <authorList>
            <person name="Durkin A.S."/>
            <person name="Madupu R."/>
            <person name="Torralba M."/>
            <person name="Gillis M."/>
            <person name="Methe B."/>
            <person name="Sutton G."/>
            <person name="Nelson K.E."/>
        </authorList>
    </citation>
    <scope>NUCLEOTIDE SEQUENCE [LARGE SCALE GENOMIC DNA]</scope>
    <source>
        <strain evidence="4 5">F0405</strain>
    </source>
</reference>
<dbReference type="PANTHER" id="PTHR36435:SF1">
    <property type="entry name" value="CAAX AMINO TERMINAL PROTEASE FAMILY PROTEIN"/>
    <property type="match status" value="1"/>
</dbReference>
<evidence type="ECO:0000256" key="1">
    <source>
        <dbReference type="ARBA" id="ARBA00009067"/>
    </source>
</evidence>
<sequence>MKYLKHTIALLCFSFMALFVVVMAAIKITTLFSGSITIFYSIQLALEVLLSLGIILWMKREKLPITFTASKWKWSYLIYFFLIFLLNMMTMWIATIFQNYIVPAPNDLLPRLPDSVFLKGTGIVVFLKFVQSIMTGPILEELLCRAYVMNAFFKNSRFHLDVLVSALLFSGLHLAFVFRDPISFLLLFVGGVFLAEIYKKHRDLRLVILLHAFYNFLPYWKPIWIFVYNYIYWHFWCDVAIVSSS</sequence>
<feature type="transmembrane region" description="Helical" evidence="2">
    <location>
        <begin position="77"/>
        <end position="97"/>
    </location>
</feature>
<evidence type="ECO:0000313" key="4">
    <source>
        <dbReference type="EMBL" id="EFQ54273.1"/>
    </source>
</evidence>
<dbReference type="Proteomes" id="UP000003812">
    <property type="component" value="Unassembled WGS sequence"/>
</dbReference>
<dbReference type="InterPro" id="IPR052710">
    <property type="entry name" value="CAAX_protease"/>
</dbReference>
<keyword evidence="2" id="KW-1133">Transmembrane helix</keyword>
<dbReference type="PANTHER" id="PTHR36435">
    <property type="entry name" value="SLR1288 PROTEIN"/>
    <property type="match status" value="1"/>
</dbReference>
<keyword evidence="4" id="KW-0378">Hydrolase</keyword>
<dbReference type="GO" id="GO:0080120">
    <property type="term" value="P:CAAX-box protein maturation"/>
    <property type="evidence" value="ECO:0007669"/>
    <property type="project" value="UniProtKB-ARBA"/>
</dbReference>
<evidence type="ECO:0000259" key="3">
    <source>
        <dbReference type="Pfam" id="PF02517"/>
    </source>
</evidence>
<dbReference type="AlphaFoldDB" id="E3CFQ6"/>
<dbReference type="InterPro" id="IPR003675">
    <property type="entry name" value="Rce1/LyrA-like_dom"/>
</dbReference>
<proteinExistence type="inferred from homology"/>
<feature type="transmembrane region" description="Helical" evidence="2">
    <location>
        <begin position="182"/>
        <end position="198"/>
    </location>
</feature>
<organism evidence="4 5">
    <name type="scientific">Streptococcus parasanguinis F0405</name>
    <dbReference type="NCBI Taxonomy" id="905067"/>
    <lineage>
        <taxon>Bacteria</taxon>
        <taxon>Bacillati</taxon>
        <taxon>Bacillota</taxon>
        <taxon>Bacilli</taxon>
        <taxon>Lactobacillales</taxon>
        <taxon>Streptococcaceae</taxon>
        <taxon>Streptococcus</taxon>
    </lineage>
</organism>
<protein>
    <submittedName>
        <fullName evidence="4">CAAX amino terminal protease family protein</fullName>
    </submittedName>
</protein>
<gene>
    <name evidence="4" type="ORF">HMPREF9626_0353</name>
</gene>
<keyword evidence="4" id="KW-0645">Protease</keyword>
<feature type="transmembrane region" description="Helical" evidence="2">
    <location>
        <begin position="117"/>
        <end position="138"/>
    </location>
</feature>
<comment type="similarity">
    <text evidence="1">Belongs to the UPF0177 family.</text>
</comment>
<name>E3CFQ6_STRPA</name>
<evidence type="ECO:0000256" key="2">
    <source>
        <dbReference type="SAM" id="Phobius"/>
    </source>
</evidence>
<keyword evidence="2" id="KW-0472">Membrane</keyword>
<feature type="transmembrane region" description="Helical" evidence="2">
    <location>
        <begin position="34"/>
        <end position="57"/>
    </location>
</feature>
<evidence type="ECO:0000313" key="5">
    <source>
        <dbReference type="Proteomes" id="UP000003812"/>
    </source>
</evidence>
<keyword evidence="2" id="KW-0812">Transmembrane</keyword>